<dbReference type="Proteomes" id="UP001232584">
    <property type="component" value="Unassembled WGS sequence"/>
</dbReference>
<evidence type="ECO:0000313" key="2">
    <source>
        <dbReference type="Proteomes" id="UP001232584"/>
    </source>
</evidence>
<dbReference type="EMBL" id="JAUSWG010000011">
    <property type="protein sequence ID" value="MDQ0557460.1"/>
    <property type="molecule type" value="Genomic_DNA"/>
</dbReference>
<sequence>MMGILLILIAGVITSIGFWISCENEFEREKMREEISPKLEELEIVKENIKSYVSFLDQDGCLIYTKKDKLFLIKNKVGDYKNIHIQEICLDDILEVKVDVHIKERNSMKIISIVPTFDKHTIVLKANMIITTLDEVINLTISKSSLFDIEKILIKDDRYDFNWENKLNELNRLKLLINRKISKEV</sequence>
<organism evidence="1 2">
    <name type="scientific">Paraclostridium ghonii</name>
    <dbReference type="NCBI Taxonomy" id="29358"/>
    <lineage>
        <taxon>Bacteria</taxon>
        <taxon>Bacillati</taxon>
        <taxon>Bacillota</taxon>
        <taxon>Clostridia</taxon>
        <taxon>Peptostreptococcales</taxon>
        <taxon>Peptostreptococcaceae</taxon>
        <taxon>Paraclostridium</taxon>
    </lineage>
</organism>
<reference evidence="1 2" key="1">
    <citation type="submission" date="2023-07" db="EMBL/GenBank/DDBJ databases">
        <title>Genomic Encyclopedia of Type Strains, Phase IV (KMG-IV): sequencing the most valuable type-strain genomes for metagenomic binning, comparative biology and taxonomic classification.</title>
        <authorList>
            <person name="Goeker M."/>
        </authorList>
    </citation>
    <scope>NUCLEOTIDE SEQUENCE [LARGE SCALE GENOMIC DNA]</scope>
    <source>
        <strain evidence="1 2">DSM 15049</strain>
    </source>
</reference>
<accession>A0ABU0N2V8</accession>
<evidence type="ECO:0000313" key="1">
    <source>
        <dbReference type="EMBL" id="MDQ0557460.1"/>
    </source>
</evidence>
<name>A0ABU0N2V8_9FIRM</name>
<comment type="caution">
    <text evidence="1">The sequence shown here is derived from an EMBL/GenBank/DDBJ whole genome shotgun (WGS) entry which is preliminary data.</text>
</comment>
<protein>
    <submittedName>
        <fullName evidence="1">Uncharacterized protein</fullName>
    </submittedName>
</protein>
<proteinExistence type="predicted"/>
<keyword evidence="2" id="KW-1185">Reference proteome</keyword>
<dbReference type="RefSeq" id="WP_307508506.1">
    <property type="nucleotide sequence ID" value="NZ_BAAACE010000009.1"/>
</dbReference>
<gene>
    <name evidence="1" type="ORF">QOZ92_002589</name>
</gene>